<feature type="transmembrane region" description="Helical" evidence="6">
    <location>
        <begin position="127"/>
        <end position="148"/>
    </location>
</feature>
<feature type="region of interest" description="Disordered" evidence="5">
    <location>
        <begin position="413"/>
        <end position="442"/>
    </location>
</feature>
<evidence type="ECO:0000313" key="8">
    <source>
        <dbReference type="EMBL" id="RNM17293.1"/>
    </source>
</evidence>
<feature type="transmembrane region" description="Helical" evidence="6">
    <location>
        <begin position="160"/>
        <end position="181"/>
    </location>
</feature>
<keyword evidence="4 6" id="KW-0472">Membrane</keyword>
<keyword evidence="8" id="KW-0436">Ligase</keyword>
<dbReference type="GO" id="GO:0016874">
    <property type="term" value="F:ligase activity"/>
    <property type="evidence" value="ECO:0007669"/>
    <property type="project" value="UniProtKB-KW"/>
</dbReference>
<evidence type="ECO:0000256" key="6">
    <source>
        <dbReference type="SAM" id="Phobius"/>
    </source>
</evidence>
<dbReference type="GO" id="GO:0016020">
    <property type="term" value="C:membrane"/>
    <property type="evidence" value="ECO:0007669"/>
    <property type="project" value="UniProtKB-SubCell"/>
</dbReference>
<proteinExistence type="predicted"/>
<accession>A0A3N0GXU7</accession>
<feature type="transmembrane region" description="Helical" evidence="6">
    <location>
        <begin position="368"/>
        <end position="387"/>
    </location>
</feature>
<feature type="transmembrane region" description="Helical" evidence="6">
    <location>
        <begin position="256"/>
        <end position="275"/>
    </location>
</feature>
<feature type="transmembrane region" description="Helical" evidence="6">
    <location>
        <begin position="336"/>
        <end position="356"/>
    </location>
</feature>
<dbReference type="Pfam" id="PF04932">
    <property type="entry name" value="Wzy_C"/>
    <property type="match status" value="1"/>
</dbReference>
<feature type="transmembrane region" description="Helical" evidence="6">
    <location>
        <begin position="218"/>
        <end position="249"/>
    </location>
</feature>
<comment type="subcellular location">
    <subcellularLocation>
        <location evidence="1">Membrane</location>
        <topology evidence="1">Multi-pass membrane protein</topology>
    </subcellularLocation>
</comment>
<sequence length="442" mass="46815">MSRVLVYAGAVLVLLAALALSTGGMQGALFAVALIVACIVLVALGPERVGILALGAAFATAPMYKRLAPAGSAITPTDLALVLGFALLLPRMLRNRFDLPVQYVLAGGVIFATGLIGSFASDQTAAALLALAFWMATMFFLLVGVHLWRPTPAEIKLMAWLFVGGQAFSLVYGMATGASYGGRFYGMTIHPNYFAEAGLLCFALLLHISTVTTPQRKWLVWAAMGLSVYTIFLSGSRAGFLGLAAILALMPVVERSALRVYALALGAAGAALYVSHDTALLDKGPIGRLLGHGTASGSNAVRTQGLNYGWHRFTDHPLSGTGLVDLLEVHNNYLEVAIGVGIFGFVAFLVVLYTLVRPLLFSLHPLRRLCYPVFAYAVFGATTPSLYDRTFWVGMCLCIVAVVAEKESRRAGPAVDALPEPPPARPRLTLVGAAPDHLGGPR</sequence>
<gene>
    <name evidence="8" type="ORF">EFL26_00425</name>
</gene>
<evidence type="ECO:0000259" key="7">
    <source>
        <dbReference type="Pfam" id="PF04932"/>
    </source>
</evidence>
<feature type="domain" description="O-antigen ligase-related" evidence="7">
    <location>
        <begin position="223"/>
        <end position="349"/>
    </location>
</feature>
<evidence type="ECO:0000256" key="3">
    <source>
        <dbReference type="ARBA" id="ARBA00022989"/>
    </source>
</evidence>
<organism evidence="8 9">
    <name type="scientific">Nocardioides pocheonensis</name>
    <dbReference type="NCBI Taxonomy" id="661485"/>
    <lineage>
        <taxon>Bacteria</taxon>
        <taxon>Bacillati</taxon>
        <taxon>Actinomycetota</taxon>
        <taxon>Actinomycetes</taxon>
        <taxon>Propionibacteriales</taxon>
        <taxon>Nocardioidaceae</taxon>
        <taxon>Nocardioides</taxon>
    </lineage>
</organism>
<comment type="caution">
    <text evidence="8">The sequence shown here is derived from an EMBL/GenBank/DDBJ whole genome shotgun (WGS) entry which is preliminary data.</text>
</comment>
<dbReference type="Proteomes" id="UP000279994">
    <property type="component" value="Unassembled WGS sequence"/>
</dbReference>
<protein>
    <submittedName>
        <fullName evidence="8">O-antigen ligase domain-containing protein</fullName>
    </submittedName>
</protein>
<feature type="transmembrane region" description="Helical" evidence="6">
    <location>
        <begin position="29"/>
        <end position="46"/>
    </location>
</feature>
<dbReference type="PANTHER" id="PTHR37422">
    <property type="entry name" value="TEICHURONIC ACID BIOSYNTHESIS PROTEIN TUAE"/>
    <property type="match status" value="1"/>
</dbReference>
<feature type="transmembrane region" description="Helical" evidence="6">
    <location>
        <begin position="101"/>
        <end position="120"/>
    </location>
</feature>
<keyword evidence="2 6" id="KW-0812">Transmembrane</keyword>
<evidence type="ECO:0000256" key="2">
    <source>
        <dbReference type="ARBA" id="ARBA00022692"/>
    </source>
</evidence>
<evidence type="ECO:0000256" key="5">
    <source>
        <dbReference type="SAM" id="MobiDB-lite"/>
    </source>
</evidence>
<feature type="transmembrane region" description="Helical" evidence="6">
    <location>
        <begin position="67"/>
        <end position="89"/>
    </location>
</feature>
<name>A0A3N0GXU7_9ACTN</name>
<dbReference type="OrthoDB" id="4761096at2"/>
<dbReference type="AlphaFoldDB" id="A0A3N0GXU7"/>
<evidence type="ECO:0000256" key="4">
    <source>
        <dbReference type="ARBA" id="ARBA00023136"/>
    </source>
</evidence>
<dbReference type="InterPro" id="IPR051533">
    <property type="entry name" value="WaaL-like"/>
</dbReference>
<feature type="transmembrane region" description="Helical" evidence="6">
    <location>
        <begin position="193"/>
        <end position="212"/>
    </location>
</feature>
<dbReference type="EMBL" id="RJSF01000003">
    <property type="protein sequence ID" value="RNM17293.1"/>
    <property type="molecule type" value="Genomic_DNA"/>
</dbReference>
<dbReference type="PANTHER" id="PTHR37422:SF23">
    <property type="entry name" value="TEICHURONIC ACID BIOSYNTHESIS PROTEIN TUAE"/>
    <property type="match status" value="1"/>
</dbReference>
<dbReference type="RefSeq" id="WP_148046583.1">
    <property type="nucleotide sequence ID" value="NZ_RJSF01000003.1"/>
</dbReference>
<dbReference type="InterPro" id="IPR007016">
    <property type="entry name" value="O-antigen_ligase-rel_domated"/>
</dbReference>
<keyword evidence="9" id="KW-1185">Reference proteome</keyword>
<evidence type="ECO:0000256" key="1">
    <source>
        <dbReference type="ARBA" id="ARBA00004141"/>
    </source>
</evidence>
<keyword evidence="3 6" id="KW-1133">Transmembrane helix</keyword>
<reference evidence="8 9" key="1">
    <citation type="submission" date="2018-11" db="EMBL/GenBank/DDBJ databases">
        <authorList>
            <person name="Li F."/>
        </authorList>
    </citation>
    <scope>NUCLEOTIDE SEQUENCE [LARGE SCALE GENOMIC DNA]</scope>
    <source>
        <strain evidence="8 9">Gsoil 818</strain>
    </source>
</reference>
<evidence type="ECO:0000313" key="9">
    <source>
        <dbReference type="Proteomes" id="UP000279994"/>
    </source>
</evidence>